<evidence type="ECO:0000313" key="8">
    <source>
        <dbReference type="Proteomes" id="UP000034849"/>
    </source>
</evidence>
<feature type="transmembrane region" description="Helical" evidence="5">
    <location>
        <begin position="38"/>
        <end position="57"/>
    </location>
</feature>
<feature type="transmembrane region" description="Helical" evidence="5">
    <location>
        <begin position="85"/>
        <end position="101"/>
    </location>
</feature>
<dbReference type="Pfam" id="PF04932">
    <property type="entry name" value="Wzy_C"/>
    <property type="match status" value="1"/>
</dbReference>
<comment type="caution">
    <text evidence="7">The sequence shown here is derived from an EMBL/GenBank/DDBJ whole genome shotgun (WGS) entry which is preliminary data.</text>
</comment>
<reference evidence="7 8" key="1">
    <citation type="journal article" date="2015" name="Nature">
        <title>rRNA introns, odd ribosomes, and small enigmatic genomes across a large radiation of phyla.</title>
        <authorList>
            <person name="Brown C.T."/>
            <person name="Hug L.A."/>
            <person name="Thomas B.C."/>
            <person name="Sharon I."/>
            <person name="Castelle C.J."/>
            <person name="Singh A."/>
            <person name="Wilkins M.J."/>
            <person name="Williams K.H."/>
            <person name="Banfield J.F."/>
        </authorList>
    </citation>
    <scope>NUCLEOTIDE SEQUENCE [LARGE SCALE GENOMIC DNA]</scope>
</reference>
<dbReference type="Proteomes" id="UP000034849">
    <property type="component" value="Unassembled WGS sequence"/>
</dbReference>
<feature type="transmembrane region" description="Helical" evidence="5">
    <location>
        <begin position="353"/>
        <end position="379"/>
    </location>
</feature>
<keyword evidence="2 5" id="KW-0812">Transmembrane</keyword>
<feature type="transmembrane region" description="Helical" evidence="5">
    <location>
        <begin position="265"/>
        <end position="292"/>
    </location>
</feature>
<feature type="transmembrane region" description="Helical" evidence="5">
    <location>
        <begin position="113"/>
        <end position="135"/>
    </location>
</feature>
<evidence type="ECO:0000259" key="6">
    <source>
        <dbReference type="Pfam" id="PF04932"/>
    </source>
</evidence>
<dbReference type="InterPro" id="IPR007016">
    <property type="entry name" value="O-antigen_ligase-rel_domated"/>
</dbReference>
<dbReference type="PANTHER" id="PTHR37422:SF17">
    <property type="entry name" value="O-ANTIGEN LIGASE"/>
    <property type="match status" value="1"/>
</dbReference>
<gene>
    <name evidence="7" type="ORF">US42_C0002G0085</name>
</gene>
<evidence type="ECO:0000256" key="2">
    <source>
        <dbReference type="ARBA" id="ARBA00022692"/>
    </source>
</evidence>
<keyword evidence="3 5" id="KW-1133">Transmembrane helix</keyword>
<accession>A0A0G0GPQ8</accession>
<feature type="transmembrane region" description="Helical" evidence="5">
    <location>
        <begin position="147"/>
        <end position="167"/>
    </location>
</feature>
<evidence type="ECO:0000256" key="1">
    <source>
        <dbReference type="ARBA" id="ARBA00004141"/>
    </source>
</evidence>
<evidence type="ECO:0000313" key="7">
    <source>
        <dbReference type="EMBL" id="KKQ28130.1"/>
    </source>
</evidence>
<dbReference type="InterPro" id="IPR051533">
    <property type="entry name" value="WaaL-like"/>
</dbReference>
<evidence type="ECO:0000256" key="4">
    <source>
        <dbReference type="ARBA" id="ARBA00023136"/>
    </source>
</evidence>
<feature type="transmembrane region" description="Helical" evidence="5">
    <location>
        <begin position="179"/>
        <end position="198"/>
    </location>
</feature>
<dbReference type="GO" id="GO:0016020">
    <property type="term" value="C:membrane"/>
    <property type="evidence" value="ECO:0007669"/>
    <property type="project" value="UniProtKB-SubCell"/>
</dbReference>
<sequence length="494" mass="57006">MYEEHLTKKSIFFSWQTLLLLCLFFLIRLGSFLLKDHLIIQGILVFLLLMLLGILYFKKPEYAWYLVLGELFLGGGGHFLEISGLSIRTIFICFFLFLWLMQHLGQNTLKEKLLTKTPLIYFLSIFFVFLIFSVFNGLENGHSLRLIFQDLIPYSLLFLIFPSNHLFSEEKTQNYFVRLLFVFIIGNALFSLITFALFSSGLNTIHDIFYTWYRDVNIGKITDLYNGFFRIVEPEHLLITPLILLITSLLMRDERHHKMWRVIRFFALTIFCLNFSRTYFLALGAGLIILKYKHSFIKWLRECFTVVILLSLIFISVNFIASGGNSLGLELVGLRAQSLINPEIELSSNTRMLILPVINTLILIHPIIGSGLGATVTFFDNNIFNTVTTSNFDWGYLEMWAELGIFGALLLVALYLFVAAILIMKIKTIPDWHDFDVGLLAGIVAFLVMNITMPALFHVYGILFLLLVLTLALKNTTVYEQTTKTLYKVFNRLK</sequence>
<evidence type="ECO:0000256" key="5">
    <source>
        <dbReference type="SAM" id="Phobius"/>
    </source>
</evidence>
<protein>
    <recommendedName>
        <fullName evidence="6">O-antigen ligase-related domain-containing protein</fullName>
    </recommendedName>
</protein>
<proteinExistence type="predicted"/>
<name>A0A0G0GPQ8_9BACT</name>
<feature type="transmembrane region" description="Helical" evidence="5">
    <location>
        <begin position="304"/>
        <end position="332"/>
    </location>
</feature>
<feature type="domain" description="O-antigen ligase-related" evidence="6">
    <location>
        <begin position="265"/>
        <end position="412"/>
    </location>
</feature>
<feature type="transmembrane region" description="Helical" evidence="5">
    <location>
        <begin position="399"/>
        <end position="423"/>
    </location>
</feature>
<feature type="transmembrane region" description="Helical" evidence="5">
    <location>
        <begin position="12"/>
        <end position="32"/>
    </location>
</feature>
<dbReference type="AlphaFoldDB" id="A0A0G0GPQ8"/>
<dbReference type="EMBL" id="LBSX01000002">
    <property type="protein sequence ID" value="KKQ28130.1"/>
    <property type="molecule type" value="Genomic_DNA"/>
</dbReference>
<dbReference type="STRING" id="1619046.US42_C0002G0085"/>
<keyword evidence="4 5" id="KW-0472">Membrane</keyword>
<organism evidence="7 8">
    <name type="scientific">Candidatus Magasanikbacteria bacterium GW2011_GWC2_37_14</name>
    <dbReference type="NCBI Taxonomy" id="1619046"/>
    <lineage>
        <taxon>Bacteria</taxon>
        <taxon>Candidatus Magasanikiibacteriota</taxon>
    </lineage>
</organism>
<evidence type="ECO:0000256" key="3">
    <source>
        <dbReference type="ARBA" id="ARBA00022989"/>
    </source>
</evidence>
<comment type="subcellular location">
    <subcellularLocation>
        <location evidence="1">Membrane</location>
        <topology evidence="1">Multi-pass membrane protein</topology>
    </subcellularLocation>
</comment>
<dbReference type="PANTHER" id="PTHR37422">
    <property type="entry name" value="TEICHURONIC ACID BIOSYNTHESIS PROTEIN TUAE"/>
    <property type="match status" value="1"/>
</dbReference>
<feature type="transmembrane region" description="Helical" evidence="5">
    <location>
        <begin position="457"/>
        <end position="473"/>
    </location>
</feature>
<dbReference type="PATRIC" id="fig|1619046.3.peg.196"/>